<sequence length="201" mass="21439">MGLGAGEGWIIDGEDASAAMGSVMDPQVLELDHTSSMMSPAFGSTMSFVSAMEDAKLVPFGHMPNFLLHHYHQHHPQPHATFFGSHPSLDAAPQPKRPHPMAGVYKAFSEVSPVLQFAHLTCVQAVLNELGAASRIHVTALVSPASHHPLELNLIHENLSGFARELGVFLQFAAYNVDALDPTKLVAITSGDAVAVHLPVG</sequence>
<evidence type="ECO:0008006" key="6">
    <source>
        <dbReference type="Google" id="ProtNLM"/>
    </source>
</evidence>
<evidence type="ECO:0000256" key="1">
    <source>
        <dbReference type="ARBA" id="ARBA00023015"/>
    </source>
</evidence>
<keyword evidence="1" id="KW-0805">Transcription regulation</keyword>
<comment type="caution">
    <text evidence="3">Lacks conserved residue(s) required for the propagation of feature annotation.</text>
</comment>
<organism evidence="4 5">
    <name type="scientific">Zea mays</name>
    <name type="common">Maize</name>
    <dbReference type="NCBI Taxonomy" id="4577"/>
    <lineage>
        <taxon>Eukaryota</taxon>
        <taxon>Viridiplantae</taxon>
        <taxon>Streptophyta</taxon>
        <taxon>Embryophyta</taxon>
        <taxon>Tracheophyta</taxon>
        <taxon>Spermatophyta</taxon>
        <taxon>Magnoliopsida</taxon>
        <taxon>Liliopsida</taxon>
        <taxon>Poales</taxon>
        <taxon>Poaceae</taxon>
        <taxon>PACMAD clade</taxon>
        <taxon>Panicoideae</taxon>
        <taxon>Andropogonodae</taxon>
        <taxon>Andropogoneae</taxon>
        <taxon>Tripsacinae</taxon>
        <taxon>Zea</taxon>
    </lineage>
</organism>
<accession>A0A804QH66</accession>
<protein>
    <recommendedName>
        <fullName evidence="6">Scarecrow-like protein 6</fullName>
    </recommendedName>
</protein>
<dbReference type="InterPro" id="IPR005202">
    <property type="entry name" value="TF_GRAS"/>
</dbReference>
<reference evidence="4" key="3">
    <citation type="submission" date="2021-05" db="UniProtKB">
        <authorList>
            <consortium name="EnsemblPlants"/>
        </authorList>
    </citation>
    <scope>IDENTIFICATION</scope>
    <source>
        <strain evidence="4">cv. B73</strain>
    </source>
</reference>
<keyword evidence="5" id="KW-1185">Reference proteome</keyword>
<evidence type="ECO:0000256" key="2">
    <source>
        <dbReference type="ARBA" id="ARBA00023163"/>
    </source>
</evidence>
<keyword evidence="2" id="KW-0804">Transcription</keyword>
<comment type="similarity">
    <text evidence="3">Belongs to the GRAS family.</text>
</comment>
<evidence type="ECO:0000313" key="5">
    <source>
        <dbReference type="Proteomes" id="UP000007305"/>
    </source>
</evidence>
<dbReference type="Proteomes" id="UP000007305">
    <property type="component" value="Chromosome 7"/>
</dbReference>
<proteinExistence type="inferred from homology"/>
<dbReference type="Gramene" id="Zm00001eb327660_T001">
    <property type="protein sequence ID" value="Zm00001eb327660_P001"/>
    <property type="gene ID" value="Zm00001eb327660"/>
</dbReference>
<dbReference type="PROSITE" id="PS50985">
    <property type="entry name" value="GRAS"/>
    <property type="match status" value="1"/>
</dbReference>
<evidence type="ECO:0000256" key="3">
    <source>
        <dbReference type="PROSITE-ProRule" id="PRU01191"/>
    </source>
</evidence>
<dbReference type="EnsemblPlants" id="Zm00001eb327660_T001">
    <property type="protein sequence ID" value="Zm00001eb327660_P001"/>
    <property type="gene ID" value="Zm00001eb327660"/>
</dbReference>
<dbReference type="AlphaFoldDB" id="A0A804QH66"/>
<reference evidence="5" key="1">
    <citation type="submission" date="2015-12" db="EMBL/GenBank/DDBJ databases">
        <title>Update maize B73 reference genome by single molecule sequencing technologies.</title>
        <authorList>
            <consortium name="Maize Genome Sequencing Project"/>
            <person name="Ware D."/>
        </authorList>
    </citation>
    <scope>NUCLEOTIDE SEQUENCE [LARGE SCALE GENOMIC DNA]</scope>
    <source>
        <strain evidence="5">cv. B73</strain>
    </source>
</reference>
<name>A0A804QH66_MAIZE</name>
<dbReference type="InParanoid" id="A0A804QH66"/>
<evidence type="ECO:0000313" key="4">
    <source>
        <dbReference type="EnsemblPlants" id="Zm00001eb327660_P001"/>
    </source>
</evidence>
<reference evidence="4" key="2">
    <citation type="submission" date="2019-07" db="EMBL/GenBank/DDBJ databases">
        <authorList>
            <person name="Seetharam A."/>
            <person name="Woodhouse M."/>
            <person name="Cannon E."/>
        </authorList>
    </citation>
    <scope>NUCLEOTIDE SEQUENCE [LARGE SCALE GENOMIC DNA]</scope>
    <source>
        <strain evidence="4">cv. B73</strain>
    </source>
</reference>